<name>A0AAX1TLS3_9FUSO</name>
<dbReference type="EMBL" id="LS483487">
    <property type="protein sequence ID" value="SQJ00484.1"/>
    <property type="molecule type" value="Genomic_DNA"/>
</dbReference>
<sequence>MKKKFAFILMGNHYTPEVHKAVFETENQVTYICTIKNFDEMEDKIKYLVEEGVGAIELCGAFGKEKADEVVKMTDNKVAVGYIVHDPSLDPLFKKFFGN</sequence>
<protein>
    <submittedName>
        <fullName evidence="1">Uncharacterized protein</fullName>
    </submittedName>
</protein>
<dbReference type="InterPro" id="IPR045441">
    <property type="entry name" value="DUF6506"/>
</dbReference>
<gene>
    <name evidence="1" type="ORF">NCTC12112_00764</name>
</gene>
<dbReference type="Pfam" id="PF20116">
    <property type="entry name" value="DUF6506"/>
    <property type="match status" value="1"/>
</dbReference>
<dbReference type="Proteomes" id="UP000249008">
    <property type="component" value="Chromosome 1"/>
</dbReference>
<organism evidence="1 2">
    <name type="scientific">Fusobacterium ulcerans</name>
    <dbReference type="NCBI Taxonomy" id="861"/>
    <lineage>
        <taxon>Bacteria</taxon>
        <taxon>Fusobacteriati</taxon>
        <taxon>Fusobacteriota</taxon>
        <taxon>Fusobacteriia</taxon>
        <taxon>Fusobacteriales</taxon>
        <taxon>Fusobacteriaceae</taxon>
        <taxon>Fusobacterium</taxon>
    </lineage>
</organism>
<reference evidence="1 2" key="1">
    <citation type="submission" date="2018-06" db="EMBL/GenBank/DDBJ databases">
        <authorList>
            <consortium name="Pathogen Informatics"/>
            <person name="Doyle S."/>
        </authorList>
    </citation>
    <scope>NUCLEOTIDE SEQUENCE [LARGE SCALE GENOMIC DNA]</scope>
    <source>
        <strain evidence="1 2">NCTC12112</strain>
    </source>
</reference>
<evidence type="ECO:0000313" key="1">
    <source>
        <dbReference type="EMBL" id="SQJ00484.1"/>
    </source>
</evidence>
<dbReference type="KEGG" id="ful:C4N20_11040"/>
<dbReference type="AlphaFoldDB" id="A0AAX1TLS3"/>
<evidence type="ECO:0000313" key="2">
    <source>
        <dbReference type="Proteomes" id="UP000249008"/>
    </source>
</evidence>
<accession>A0AAX1TLS3</accession>
<proteinExistence type="predicted"/>
<dbReference type="RefSeq" id="WP_005976331.1">
    <property type="nucleotide sequence ID" value="NZ_BAABXY010000001.1"/>
</dbReference>